<dbReference type="KEGG" id="cvn:111112351"/>
<dbReference type="CDD" id="cd01650">
    <property type="entry name" value="RT_nLTR_like"/>
    <property type="match status" value="1"/>
</dbReference>
<evidence type="ECO:0000256" key="1">
    <source>
        <dbReference type="SAM" id="Coils"/>
    </source>
</evidence>
<dbReference type="RefSeq" id="XP_022305506.1">
    <property type="nucleotide sequence ID" value="XM_022449798.1"/>
</dbReference>
<feature type="domain" description="Reverse transcriptase" evidence="3">
    <location>
        <begin position="365"/>
        <end position="629"/>
    </location>
</feature>
<dbReference type="Pfam" id="PF00078">
    <property type="entry name" value="RVT_1"/>
    <property type="match status" value="1"/>
</dbReference>
<keyword evidence="1" id="KW-0175">Coiled coil</keyword>
<feature type="compositionally biased region" description="Basic and acidic residues" evidence="2">
    <location>
        <begin position="15"/>
        <end position="35"/>
    </location>
</feature>
<feature type="region of interest" description="Disordered" evidence="2">
    <location>
        <begin position="15"/>
        <end position="49"/>
    </location>
</feature>
<accession>A0A8B8BRE9</accession>
<feature type="compositionally biased region" description="Polar residues" evidence="2">
    <location>
        <begin position="39"/>
        <end position="49"/>
    </location>
</feature>
<reference evidence="5" key="1">
    <citation type="submission" date="2025-08" db="UniProtKB">
        <authorList>
            <consortium name="RefSeq"/>
        </authorList>
    </citation>
    <scope>IDENTIFICATION</scope>
    <source>
        <tissue evidence="5">Whole sample</tissue>
    </source>
</reference>
<evidence type="ECO:0000256" key="2">
    <source>
        <dbReference type="SAM" id="MobiDB-lite"/>
    </source>
</evidence>
<evidence type="ECO:0000313" key="4">
    <source>
        <dbReference type="Proteomes" id="UP000694844"/>
    </source>
</evidence>
<dbReference type="SUPFAM" id="SSF56672">
    <property type="entry name" value="DNA/RNA polymerases"/>
    <property type="match status" value="1"/>
</dbReference>
<dbReference type="InterPro" id="IPR043502">
    <property type="entry name" value="DNA/RNA_pol_sf"/>
</dbReference>
<keyword evidence="4" id="KW-1185">Reference proteome</keyword>
<feature type="coiled-coil region" evidence="1">
    <location>
        <begin position="221"/>
        <end position="273"/>
    </location>
</feature>
<evidence type="ECO:0000313" key="5">
    <source>
        <dbReference type="RefSeq" id="XP_022305506.1"/>
    </source>
</evidence>
<dbReference type="OrthoDB" id="6114255at2759"/>
<dbReference type="PROSITE" id="PS50878">
    <property type="entry name" value="RT_POL"/>
    <property type="match status" value="1"/>
</dbReference>
<dbReference type="AlphaFoldDB" id="A0A8B8BRE9"/>
<gene>
    <name evidence="5" type="primary">LOC111112351</name>
</gene>
<feature type="region of interest" description="Disordered" evidence="2">
    <location>
        <begin position="87"/>
        <end position="135"/>
    </location>
</feature>
<sequence length="1069" mass="123066">MLFSREDTYICYYTERRTTPPESPERGGGEDERLVLTDSPVTTRARSRTQRQMVQLTLTGEEVRQAQVRCECGKICKNKRGLKIHQSRSKCGDVGTQTQRTEFSSGETQEVTSQDSTHSTGDLSASGSSHDSRWSLNDVSCSEKDTTTTPCKERVSWPTMSDDSTWKQFDDDLEMILETTMQGNVEKKLNTLSTIVYNVGKERFGIEKQRCNKDGLVQRTENRREREIRKLRRELKSIKKQYKRANEVERIGLHQIRDDIREKLKRLRNAERIRRTRKERSKKRSQFVKDPYKFTKTLLGEERSGRVLPEKQPEVAFELKEPTWKEVQDIVKKARAGSAPGPSGVSYKVYKKCPKLLRRFWLLIRKLWKKGVPDTWKKAEGCFVPKEKDSKTIEQFRTISLMSVDCKIFFSILARRLTTYMTANEHVDTSSQKGAIPGFSGCVEHTSILSQLIRETKADKGDLTVVWLDLANAYGSIPHKLIETALDHYYIPDHIKGMVKNYFSGMMLRFSAGNITTAHQSLEKGIVTGCTVSPILFIMGMNIIMKAAERETRGPKMNSGIYQPANRGFMDDLTVTTKSHVQARWVLSALEEVVSWARMKFKPRKSRYMIIKKGRISEKFQLKVQGENIPSIVDEPIKCLGKWFDDTLTDKENIENIQRQVKEWLKRTENSGLPGKYKAWIYQHGMLPRLMWLLMLYEIPLTTVETLERMVNKSLRKWLGVPPGFSAIGLYSRTSQLQMPLSAVVEEFKIEKCRLVMTLRDSKDKKVSEAGVQIRTGRKWSASASVSQAESMLTLRDIIGNTCIGRQGLGIDHFQQWEKSEGKERRDMVLQEVRKGEEDQRRSKAVQLGQQGAWTKWDLPSRKVIWAELWRLEPIRISFMLRSTLADILETERRKKRPDLRHEKPANQFVKAGEKAQTTASSQAGLLSGASTWEMRVDLNKPLVFPDVVHTNLRPDIVLWSVKGKKIILIELTVPWEESCGEAHERKMAKYQELLEQCRAKNWSAWLFPVEVGARGFPAKSAWSLLQRLGMKCRTKRTAVRRLGEAAERASCWLWSRRDEQTWGPANSE</sequence>
<name>A0A8B8BRE9_CRAVI</name>
<feature type="compositionally biased region" description="Polar residues" evidence="2">
    <location>
        <begin position="95"/>
        <end position="135"/>
    </location>
</feature>
<dbReference type="Proteomes" id="UP000694844">
    <property type="component" value="Chromosome 9"/>
</dbReference>
<dbReference type="PANTHER" id="PTHR19446">
    <property type="entry name" value="REVERSE TRANSCRIPTASES"/>
    <property type="match status" value="1"/>
</dbReference>
<evidence type="ECO:0000259" key="3">
    <source>
        <dbReference type="PROSITE" id="PS50878"/>
    </source>
</evidence>
<dbReference type="InterPro" id="IPR000477">
    <property type="entry name" value="RT_dom"/>
</dbReference>
<protein>
    <submittedName>
        <fullName evidence="5">Uncharacterized protein LOC111112351</fullName>
    </submittedName>
</protein>
<organism evidence="4 5">
    <name type="scientific">Crassostrea virginica</name>
    <name type="common">Eastern oyster</name>
    <dbReference type="NCBI Taxonomy" id="6565"/>
    <lineage>
        <taxon>Eukaryota</taxon>
        <taxon>Metazoa</taxon>
        <taxon>Spiralia</taxon>
        <taxon>Lophotrochozoa</taxon>
        <taxon>Mollusca</taxon>
        <taxon>Bivalvia</taxon>
        <taxon>Autobranchia</taxon>
        <taxon>Pteriomorphia</taxon>
        <taxon>Ostreida</taxon>
        <taxon>Ostreoidea</taxon>
        <taxon>Ostreidae</taxon>
        <taxon>Crassostrea</taxon>
    </lineage>
</organism>
<proteinExistence type="predicted"/>
<dbReference type="GeneID" id="111112351"/>